<dbReference type="GO" id="GO:0046872">
    <property type="term" value="F:metal ion binding"/>
    <property type="evidence" value="ECO:0007669"/>
    <property type="project" value="UniProtKB-KW"/>
</dbReference>
<name>A0AAV2E985_9ROSI</name>
<evidence type="ECO:0000256" key="3">
    <source>
        <dbReference type="ARBA" id="ARBA00022692"/>
    </source>
</evidence>
<keyword evidence="2" id="KW-0813">Transport</keyword>
<dbReference type="PROSITE" id="PS51485">
    <property type="entry name" value="PHYTOCYANIN"/>
    <property type="match status" value="1"/>
</dbReference>
<evidence type="ECO:0000256" key="9">
    <source>
        <dbReference type="ARBA" id="ARBA00023136"/>
    </source>
</evidence>
<dbReference type="Pfam" id="PF02298">
    <property type="entry name" value="Cu_bind_like"/>
    <property type="match status" value="1"/>
</dbReference>
<evidence type="ECO:0000256" key="5">
    <source>
        <dbReference type="ARBA" id="ARBA00022729"/>
    </source>
</evidence>
<dbReference type="EMBL" id="OZ034817">
    <property type="protein sequence ID" value="CAL1382288.1"/>
    <property type="molecule type" value="Genomic_DNA"/>
</dbReference>
<proteinExistence type="predicted"/>
<dbReference type="FunFam" id="2.60.40.420:FF:000067">
    <property type="entry name" value="Cupredoxin superfamily protein"/>
    <property type="match status" value="1"/>
</dbReference>
<accession>A0AAV2E985</accession>
<gene>
    <name evidence="14" type="ORF">LTRI10_LOCUS23620</name>
</gene>
<evidence type="ECO:0000256" key="10">
    <source>
        <dbReference type="ARBA" id="ARBA00023157"/>
    </source>
</evidence>
<dbReference type="InterPro" id="IPR008972">
    <property type="entry name" value="Cupredoxin"/>
</dbReference>
<keyword evidence="3" id="KW-0812">Transmembrane</keyword>
<dbReference type="GO" id="GO:0009055">
    <property type="term" value="F:electron transfer activity"/>
    <property type="evidence" value="ECO:0007669"/>
    <property type="project" value="InterPro"/>
</dbReference>
<evidence type="ECO:0000256" key="11">
    <source>
        <dbReference type="ARBA" id="ARBA00023180"/>
    </source>
</evidence>
<feature type="domain" description="Phytocyanin" evidence="13">
    <location>
        <begin position="32"/>
        <end position="132"/>
    </location>
</feature>
<evidence type="ECO:0000256" key="2">
    <source>
        <dbReference type="ARBA" id="ARBA00022448"/>
    </source>
</evidence>
<keyword evidence="9" id="KW-0472">Membrane</keyword>
<evidence type="ECO:0000256" key="12">
    <source>
        <dbReference type="SAM" id="SignalP"/>
    </source>
</evidence>
<reference evidence="14 15" key="1">
    <citation type="submission" date="2024-04" db="EMBL/GenBank/DDBJ databases">
        <authorList>
            <person name="Fracassetti M."/>
        </authorList>
    </citation>
    <scope>NUCLEOTIDE SEQUENCE [LARGE SCALE GENOMIC DNA]</scope>
</reference>
<evidence type="ECO:0000256" key="4">
    <source>
        <dbReference type="ARBA" id="ARBA00022723"/>
    </source>
</evidence>
<dbReference type="InterPro" id="IPR003245">
    <property type="entry name" value="Phytocyanin_dom"/>
</dbReference>
<evidence type="ECO:0000313" key="15">
    <source>
        <dbReference type="Proteomes" id="UP001497516"/>
    </source>
</evidence>
<dbReference type="InterPro" id="IPR039391">
    <property type="entry name" value="Phytocyanin-like"/>
</dbReference>
<keyword evidence="5 12" id="KW-0732">Signal</keyword>
<evidence type="ECO:0000259" key="13">
    <source>
        <dbReference type="PROSITE" id="PS51485"/>
    </source>
</evidence>
<protein>
    <recommendedName>
        <fullName evidence="13">Phytocyanin domain-containing protein</fullName>
    </recommendedName>
</protein>
<evidence type="ECO:0000256" key="1">
    <source>
        <dbReference type="ARBA" id="ARBA00004479"/>
    </source>
</evidence>
<dbReference type="Gene3D" id="2.60.40.420">
    <property type="entry name" value="Cupredoxins - blue copper proteins"/>
    <property type="match status" value="1"/>
</dbReference>
<keyword evidence="4" id="KW-0479">Metal-binding</keyword>
<evidence type="ECO:0000256" key="6">
    <source>
        <dbReference type="ARBA" id="ARBA00022982"/>
    </source>
</evidence>
<keyword evidence="8" id="KW-0186">Copper</keyword>
<dbReference type="AlphaFoldDB" id="A0AAV2E985"/>
<dbReference type="Proteomes" id="UP001497516">
    <property type="component" value="Chromosome 4"/>
</dbReference>
<evidence type="ECO:0000256" key="8">
    <source>
        <dbReference type="ARBA" id="ARBA00023008"/>
    </source>
</evidence>
<sequence length="139" mass="15247">MASQPLVSHHQALLALMVLAVLAFTPSKTFATVFIVGGDQGWRARVDYAVWAEGKVFRVGDKLVFKYPKCFHNVVKVNEYQFQKCSAPRGVKALATGNDVVELKTVGRNFYICSVGRNCADGCQKLVIDVKPHHGTAGH</sequence>
<evidence type="ECO:0000313" key="14">
    <source>
        <dbReference type="EMBL" id="CAL1382288.1"/>
    </source>
</evidence>
<dbReference type="PANTHER" id="PTHR33021:SF408">
    <property type="entry name" value="PHYTOCYANIN DOMAIN-CONTAINING PROTEIN"/>
    <property type="match status" value="1"/>
</dbReference>
<feature type="signal peptide" evidence="12">
    <location>
        <begin position="1"/>
        <end position="31"/>
    </location>
</feature>
<keyword evidence="6" id="KW-0249">Electron transport</keyword>
<keyword evidence="11" id="KW-0325">Glycoprotein</keyword>
<keyword evidence="15" id="KW-1185">Reference proteome</keyword>
<dbReference type="GO" id="GO:0005886">
    <property type="term" value="C:plasma membrane"/>
    <property type="evidence" value="ECO:0007669"/>
    <property type="project" value="TreeGrafter"/>
</dbReference>
<evidence type="ECO:0000256" key="7">
    <source>
        <dbReference type="ARBA" id="ARBA00022989"/>
    </source>
</evidence>
<comment type="subcellular location">
    <subcellularLocation>
        <location evidence="1">Membrane</location>
        <topology evidence="1">Single-pass type I membrane protein</topology>
    </subcellularLocation>
</comment>
<keyword evidence="10" id="KW-1015">Disulfide bond</keyword>
<dbReference type="CDD" id="cd04216">
    <property type="entry name" value="Phytocyanin"/>
    <property type="match status" value="1"/>
</dbReference>
<keyword evidence="7" id="KW-1133">Transmembrane helix</keyword>
<feature type="chain" id="PRO_5043427243" description="Phytocyanin domain-containing protein" evidence="12">
    <location>
        <begin position="32"/>
        <end position="139"/>
    </location>
</feature>
<dbReference type="GO" id="GO:0009610">
    <property type="term" value="P:response to symbiotic fungus"/>
    <property type="evidence" value="ECO:0007669"/>
    <property type="project" value="UniProtKB-ARBA"/>
</dbReference>
<dbReference type="PANTHER" id="PTHR33021">
    <property type="entry name" value="BLUE COPPER PROTEIN"/>
    <property type="match status" value="1"/>
</dbReference>
<dbReference type="SUPFAM" id="SSF49503">
    <property type="entry name" value="Cupredoxins"/>
    <property type="match status" value="1"/>
</dbReference>
<organism evidence="14 15">
    <name type="scientific">Linum trigynum</name>
    <dbReference type="NCBI Taxonomy" id="586398"/>
    <lineage>
        <taxon>Eukaryota</taxon>
        <taxon>Viridiplantae</taxon>
        <taxon>Streptophyta</taxon>
        <taxon>Embryophyta</taxon>
        <taxon>Tracheophyta</taxon>
        <taxon>Spermatophyta</taxon>
        <taxon>Magnoliopsida</taxon>
        <taxon>eudicotyledons</taxon>
        <taxon>Gunneridae</taxon>
        <taxon>Pentapetalae</taxon>
        <taxon>rosids</taxon>
        <taxon>fabids</taxon>
        <taxon>Malpighiales</taxon>
        <taxon>Linaceae</taxon>
        <taxon>Linum</taxon>
    </lineage>
</organism>